<dbReference type="PANTHER" id="PTHR43222:SF2">
    <property type="entry name" value="NUDIX HYDROLASE 23, CHLOROPLASTIC"/>
    <property type="match status" value="1"/>
</dbReference>
<accession>A0A1Y6CUM7</accession>
<dbReference type="GO" id="GO:0016787">
    <property type="term" value="F:hydrolase activity"/>
    <property type="evidence" value="ECO:0007669"/>
    <property type="project" value="UniProtKB-KW"/>
</dbReference>
<dbReference type="PROSITE" id="PS51462">
    <property type="entry name" value="NUDIX"/>
    <property type="match status" value="1"/>
</dbReference>
<proteinExistence type="predicted"/>
<evidence type="ECO:0000259" key="3">
    <source>
        <dbReference type="PROSITE" id="PS51462"/>
    </source>
</evidence>
<dbReference type="InterPro" id="IPR000086">
    <property type="entry name" value="NUDIX_hydrolase_dom"/>
</dbReference>
<keyword evidence="2" id="KW-0378">Hydrolase</keyword>
<dbReference type="Gene3D" id="3.90.79.10">
    <property type="entry name" value="Nucleoside Triphosphate Pyrophosphohydrolase"/>
    <property type="match status" value="1"/>
</dbReference>
<dbReference type="PANTHER" id="PTHR43222">
    <property type="entry name" value="NUDIX HYDROLASE 23"/>
    <property type="match status" value="1"/>
</dbReference>
<comment type="cofactor">
    <cofactor evidence="1">
        <name>Mg(2+)</name>
        <dbReference type="ChEBI" id="CHEBI:18420"/>
    </cofactor>
</comment>
<dbReference type="SUPFAM" id="SSF55811">
    <property type="entry name" value="Nudix"/>
    <property type="match status" value="1"/>
</dbReference>
<evidence type="ECO:0000256" key="1">
    <source>
        <dbReference type="ARBA" id="ARBA00001946"/>
    </source>
</evidence>
<dbReference type="CDD" id="cd04511">
    <property type="entry name" value="NUDIX_Hydrolase"/>
    <property type="match status" value="1"/>
</dbReference>
<feature type="domain" description="Nudix hydrolase" evidence="3">
    <location>
        <begin position="36"/>
        <end position="159"/>
    </location>
</feature>
<gene>
    <name evidence="4" type="ORF">SAMN02949497_1295</name>
</gene>
<reference evidence="4 5" key="1">
    <citation type="submission" date="2016-12" db="EMBL/GenBank/DDBJ databases">
        <authorList>
            <person name="Song W.-J."/>
            <person name="Kurnit D.M."/>
        </authorList>
    </citation>
    <scope>NUCLEOTIDE SEQUENCE [LARGE SCALE GENOMIC DNA]</scope>
    <source>
        <strain evidence="4 5">175</strain>
    </source>
</reference>
<evidence type="ECO:0000313" key="5">
    <source>
        <dbReference type="Proteomes" id="UP000192923"/>
    </source>
</evidence>
<evidence type="ECO:0000313" key="4">
    <source>
        <dbReference type="EMBL" id="SMF93996.1"/>
    </source>
</evidence>
<dbReference type="AlphaFoldDB" id="A0A1Y6CUM7"/>
<name>A0A1Y6CUM7_9GAMM</name>
<dbReference type="Gene3D" id="2.20.70.10">
    <property type="match status" value="1"/>
</dbReference>
<dbReference type="EMBL" id="FXAM01000001">
    <property type="protein sequence ID" value="SMF93996.1"/>
    <property type="molecule type" value="Genomic_DNA"/>
</dbReference>
<dbReference type="Pfam" id="PF14803">
    <property type="entry name" value="Zn_ribbon_Nudix"/>
    <property type="match status" value="1"/>
</dbReference>
<evidence type="ECO:0000256" key="2">
    <source>
        <dbReference type="ARBA" id="ARBA00022801"/>
    </source>
</evidence>
<dbReference type="PROSITE" id="PS00893">
    <property type="entry name" value="NUDIX_BOX"/>
    <property type="match status" value="1"/>
</dbReference>
<sequence length="184" mass="21371">MKFCTHCGGPLHQSIPQGDDRLRHICGVCGSIHYQNPKMIAGCIPVFGDRVLLCKRAIEPRLGFWTLPAGFMELGETLAEAARREAWEEATVEVELEPLYTLFSLPHISQVYAFFRANMVEERYAAGEESLEVRLFREEEIPWDEISFETVHRALRFFFEDRRKGGFEFRMEDIGPDSRRMRKP</sequence>
<dbReference type="InterPro" id="IPR015797">
    <property type="entry name" value="NUDIX_hydrolase-like_dom_sf"/>
</dbReference>
<dbReference type="STRING" id="1760988.SAMN02949497_1295"/>
<dbReference type="InterPro" id="IPR029401">
    <property type="entry name" value="Nudix_N"/>
</dbReference>
<protein>
    <submittedName>
        <fullName evidence="4">ADP-ribose pyrophosphatase YjhB, NUDIX family</fullName>
    </submittedName>
</protein>
<dbReference type="OrthoDB" id="5417595at2"/>
<organism evidence="4 5">
    <name type="scientific">Methylomagnum ishizawai</name>
    <dbReference type="NCBI Taxonomy" id="1760988"/>
    <lineage>
        <taxon>Bacteria</taxon>
        <taxon>Pseudomonadati</taxon>
        <taxon>Pseudomonadota</taxon>
        <taxon>Gammaproteobacteria</taxon>
        <taxon>Methylococcales</taxon>
        <taxon>Methylococcaceae</taxon>
        <taxon>Methylomagnum</taxon>
    </lineage>
</organism>
<dbReference type="RefSeq" id="WP_085211001.1">
    <property type="nucleotide sequence ID" value="NZ_FXAM01000001.1"/>
</dbReference>
<dbReference type="Pfam" id="PF00293">
    <property type="entry name" value="NUDIX"/>
    <property type="match status" value="1"/>
</dbReference>
<dbReference type="InterPro" id="IPR020084">
    <property type="entry name" value="NUDIX_hydrolase_CS"/>
</dbReference>
<keyword evidence="5" id="KW-1185">Reference proteome</keyword>
<dbReference type="Proteomes" id="UP000192923">
    <property type="component" value="Unassembled WGS sequence"/>
</dbReference>